<dbReference type="GO" id="GO:0045010">
    <property type="term" value="P:actin nucleation"/>
    <property type="evidence" value="ECO:0007669"/>
    <property type="project" value="InterPro"/>
</dbReference>
<dbReference type="GO" id="GO:0016020">
    <property type="term" value="C:membrane"/>
    <property type="evidence" value="ECO:0007669"/>
    <property type="project" value="UniProtKB-SubCell"/>
</dbReference>
<sequence length="336" mass="38576">MDYHQFQLACFGRIAAHLELSSGRSEFLGTEFLESLVMLAPTKEEEFLMKHYRGDVTQLNAAERFLKVILDVPFAMKRIDVMLYRARFDTDIRYLKQSFQTLQDACQDLRSNKLFLRLLESATGTTNQLNNNNINGNARFSRLDSLLALCNARGEDGKATPLHFTVQNLVSNKTNSDIIREEEFKQKGLKAISGLSAELENVKKAAEMDLHLIRDWVRKQELGLEKVRWLLQLDKACSVGENFFKRMKKFANEAEIEIENVKEQEAATLRWIRETTEYFNLTKDATNPLRIFILVRDFLLLLVSVCKDLGRMQDRAMIGSLSGRFSQFSPISSAVT</sequence>
<dbReference type="PROSITE" id="PS51444">
    <property type="entry name" value="FH2"/>
    <property type="match status" value="1"/>
</dbReference>
<dbReference type="Gene3D" id="1.20.58.2220">
    <property type="entry name" value="Formin, FH2 domain"/>
    <property type="match status" value="1"/>
</dbReference>
<accession>A0AAV8CN30</accession>
<gene>
    <name evidence="9" type="ORF">LUZ62_089903</name>
</gene>
<dbReference type="InterPro" id="IPR015425">
    <property type="entry name" value="FH2_Formin"/>
</dbReference>
<keyword evidence="10" id="KW-1185">Reference proteome</keyword>
<reference evidence="9" key="1">
    <citation type="submission" date="2022-08" db="EMBL/GenBank/DDBJ databases">
        <authorList>
            <person name="Marques A."/>
        </authorList>
    </citation>
    <scope>NUCLEOTIDE SEQUENCE</scope>
    <source>
        <strain evidence="9">RhyPub2mFocal</strain>
        <tissue evidence="9">Leaves</tissue>
    </source>
</reference>
<dbReference type="InterPro" id="IPR027643">
    <property type="entry name" value="Formin-like_plant"/>
</dbReference>
<proteinExistence type="inferred from homology"/>
<comment type="caution">
    <text evidence="9">The sequence shown here is derived from an EMBL/GenBank/DDBJ whole genome shotgun (WGS) entry which is preliminary data.</text>
</comment>
<protein>
    <recommendedName>
        <fullName evidence="7">Formin-like protein</fullName>
    </recommendedName>
</protein>
<evidence type="ECO:0000256" key="6">
    <source>
        <dbReference type="ARBA" id="ARBA00025793"/>
    </source>
</evidence>
<comment type="similarity">
    <text evidence="6">Belongs to the formin-like family. Class-I subfamily.</text>
</comment>
<name>A0AAV8CN30_9POAL</name>
<keyword evidence="4" id="KW-1133">Transmembrane helix</keyword>
<dbReference type="Proteomes" id="UP001140206">
    <property type="component" value="Chromosome 5"/>
</dbReference>
<evidence type="ECO:0000256" key="7">
    <source>
        <dbReference type="RuleBase" id="RU361260"/>
    </source>
</evidence>
<dbReference type="InterPro" id="IPR042201">
    <property type="entry name" value="FH2_Formin_sf"/>
</dbReference>
<keyword evidence="3" id="KW-0732">Signal</keyword>
<dbReference type="SMART" id="SM00498">
    <property type="entry name" value="FH2"/>
    <property type="match status" value="1"/>
</dbReference>
<keyword evidence="2" id="KW-0812">Transmembrane</keyword>
<dbReference type="SUPFAM" id="SSF101447">
    <property type="entry name" value="Formin homology 2 domain (FH2 domain)"/>
    <property type="match status" value="1"/>
</dbReference>
<evidence type="ECO:0000256" key="5">
    <source>
        <dbReference type="ARBA" id="ARBA00023136"/>
    </source>
</evidence>
<feature type="domain" description="FH2" evidence="8">
    <location>
        <begin position="1"/>
        <end position="328"/>
    </location>
</feature>
<organism evidence="9 10">
    <name type="scientific">Rhynchospora pubera</name>
    <dbReference type="NCBI Taxonomy" id="906938"/>
    <lineage>
        <taxon>Eukaryota</taxon>
        <taxon>Viridiplantae</taxon>
        <taxon>Streptophyta</taxon>
        <taxon>Embryophyta</taxon>
        <taxon>Tracheophyta</taxon>
        <taxon>Spermatophyta</taxon>
        <taxon>Magnoliopsida</taxon>
        <taxon>Liliopsida</taxon>
        <taxon>Poales</taxon>
        <taxon>Cyperaceae</taxon>
        <taxon>Cyperoideae</taxon>
        <taxon>Rhynchosporeae</taxon>
        <taxon>Rhynchospora</taxon>
    </lineage>
</organism>
<dbReference type="AlphaFoldDB" id="A0AAV8CN30"/>
<comment type="subcellular location">
    <subcellularLocation>
        <location evidence="1">Membrane</location>
        <topology evidence="1">Single-pass membrane protein</topology>
    </subcellularLocation>
</comment>
<evidence type="ECO:0000256" key="1">
    <source>
        <dbReference type="ARBA" id="ARBA00004167"/>
    </source>
</evidence>
<dbReference type="GO" id="GO:0051015">
    <property type="term" value="F:actin filament binding"/>
    <property type="evidence" value="ECO:0007669"/>
    <property type="project" value="InterPro"/>
</dbReference>
<evidence type="ECO:0000256" key="4">
    <source>
        <dbReference type="ARBA" id="ARBA00022989"/>
    </source>
</evidence>
<dbReference type="Pfam" id="PF02181">
    <property type="entry name" value="FH2"/>
    <property type="match status" value="1"/>
</dbReference>
<dbReference type="PANTHER" id="PTHR23213">
    <property type="entry name" value="FORMIN-RELATED"/>
    <property type="match status" value="1"/>
</dbReference>
<keyword evidence="5" id="KW-0472">Membrane</keyword>
<evidence type="ECO:0000313" key="10">
    <source>
        <dbReference type="Proteomes" id="UP001140206"/>
    </source>
</evidence>
<evidence type="ECO:0000259" key="8">
    <source>
        <dbReference type="PROSITE" id="PS51444"/>
    </source>
</evidence>
<evidence type="ECO:0000313" key="9">
    <source>
        <dbReference type="EMBL" id="KAJ4755498.1"/>
    </source>
</evidence>
<evidence type="ECO:0000256" key="3">
    <source>
        <dbReference type="ARBA" id="ARBA00022729"/>
    </source>
</evidence>
<dbReference type="PANTHER" id="PTHR23213:SF338">
    <property type="entry name" value="FORMIN-LIKE PROTEIN 6"/>
    <property type="match status" value="1"/>
</dbReference>
<dbReference type="EMBL" id="JAMFTS010000005">
    <property type="protein sequence ID" value="KAJ4755498.1"/>
    <property type="molecule type" value="Genomic_DNA"/>
</dbReference>
<evidence type="ECO:0000256" key="2">
    <source>
        <dbReference type="ARBA" id="ARBA00022692"/>
    </source>
</evidence>